<dbReference type="Pfam" id="PF04082">
    <property type="entry name" value="Fungal_trans"/>
    <property type="match status" value="1"/>
</dbReference>
<organism evidence="12 13">
    <name type="scientific">Aspergillus versicolor CBS 583.65</name>
    <dbReference type="NCBI Taxonomy" id="1036611"/>
    <lineage>
        <taxon>Eukaryota</taxon>
        <taxon>Fungi</taxon>
        <taxon>Dikarya</taxon>
        <taxon>Ascomycota</taxon>
        <taxon>Pezizomycotina</taxon>
        <taxon>Eurotiomycetes</taxon>
        <taxon>Eurotiomycetidae</taxon>
        <taxon>Eurotiales</taxon>
        <taxon>Aspergillaceae</taxon>
        <taxon>Aspergillus</taxon>
        <taxon>Aspergillus subgen. Nidulantes</taxon>
    </lineage>
</organism>
<feature type="compositionally biased region" description="Polar residues" evidence="10">
    <location>
        <begin position="151"/>
        <end position="164"/>
    </location>
</feature>
<evidence type="ECO:0000256" key="1">
    <source>
        <dbReference type="ARBA" id="ARBA00004123"/>
    </source>
</evidence>
<evidence type="ECO:0000256" key="6">
    <source>
        <dbReference type="ARBA" id="ARBA00023125"/>
    </source>
</evidence>
<dbReference type="PROSITE" id="PS00463">
    <property type="entry name" value="ZN2_CY6_FUNGAL_1"/>
    <property type="match status" value="2"/>
</dbReference>
<dbReference type="PANTHER" id="PTHR47338">
    <property type="entry name" value="ZN(II)2CYS6 TRANSCRIPTION FACTOR (EUROFUNG)-RELATED"/>
    <property type="match status" value="1"/>
</dbReference>
<dbReference type="PROSITE" id="PS50048">
    <property type="entry name" value="ZN2_CY6_FUNGAL_2"/>
    <property type="match status" value="2"/>
</dbReference>
<evidence type="ECO:0000256" key="8">
    <source>
        <dbReference type="ARBA" id="ARBA00023242"/>
    </source>
</evidence>
<evidence type="ECO:0000256" key="2">
    <source>
        <dbReference type="ARBA" id="ARBA00008343"/>
    </source>
</evidence>
<keyword evidence="9" id="KW-0326">Glycosidase</keyword>
<keyword evidence="3" id="KW-0479">Metal-binding</keyword>
<dbReference type="GO" id="GO:0000981">
    <property type="term" value="F:DNA-binding transcription factor activity, RNA polymerase II-specific"/>
    <property type="evidence" value="ECO:0007669"/>
    <property type="project" value="InterPro"/>
</dbReference>
<dbReference type="GO" id="GO:0016798">
    <property type="term" value="F:hydrolase activity, acting on glycosyl bonds"/>
    <property type="evidence" value="ECO:0007669"/>
    <property type="project" value="UniProtKB-KW"/>
</dbReference>
<feature type="region of interest" description="Disordered" evidence="10">
    <location>
        <begin position="662"/>
        <end position="681"/>
    </location>
</feature>
<evidence type="ECO:0000256" key="4">
    <source>
        <dbReference type="ARBA" id="ARBA00022801"/>
    </source>
</evidence>
<accession>A0A1L9P9S6</accession>
<feature type="domain" description="Zn(2)-C6 fungal-type" evidence="11">
    <location>
        <begin position="18"/>
        <end position="48"/>
    </location>
</feature>
<dbReference type="GO" id="GO:0006351">
    <property type="term" value="P:DNA-templated transcription"/>
    <property type="evidence" value="ECO:0007669"/>
    <property type="project" value="InterPro"/>
</dbReference>
<gene>
    <name evidence="12" type="ORF">ASPVEDRAFT_147524</name>
</gene>
<dbReference type="AlphaFoldDB" id="A0A1L9P9S6"/>
<evidence type="ECO:0000256" key="9">
    <source>
        <dbReference type="ARBA" id="ARBA00023295"/>
    </source>
</evidence>
<proteinExistence type="inferred from homology"/>
<keyword evidence="6" id="KW-0238">DNA-binding</keyword>
<evidence type="ECO:0000256" key="3">
    <source>
        <dbReference type="ARBA" id="ARBA00022723"/>
    </source>
</evidence>
<dbReference type="VEuPathDB" id="FungiDB:ASPVEDRAFT_147524"/>
<dbReference type="STRING" id="1036611.A0A1L9P9S6"/>
<dbReference type="InterPro" id="IPR001138">
    <property type="entry name" value="Zn2Cys6_DnaBD"/>
</dbReference>
<dbReference type="PROSITE" id="PS00764">
    <property type="entry name" value="ENDONUCLEASE_III_1"/>
    <property type="match status" value="1"/>
</dbReference>
<evidence type="ECO:0000313" key="13">
    <source>
        <dbReference type="Proteomes" id="UP000184073"/>
    </source>
</evidence>
<comment type="similarity">
    <text evidence="2">Belongs to the Nth/MutY family.</text>
</comment>
<keyword evidence="8" id="KW-0539">Nucleus</keyword>
<dbReference type="PANTHER" id="PTHR47338:SF7">
    <property type="entry name" value="ZN(II)2CYS6 TRANSCRIPTION FACTOR (EUROFUNG)"/>
    <property type="match status" value="1"/>
</dbReference>
<dbReference type="GO" id="GO:0008270">
    <property type="term" value="F:zinc ion binding"/>
    <property type="evidence" value="ECO:0007669"/>
    <property type="project" value="InterPro"/>
</dbReference>
<dbReference type="GO" id="GO:0003677">
    <property type="term" value="F:DNA binding"/>
    <property type="evidence" value="ECO:0007669"/>
    <property type="project" value="UniProtKB-KW"/>
</dbReference>
<feature type="compositionally biased region" description="Polar residues" evidence="10">
    <location>
        <begin position="630"/>
        <end position="644"/>
    </location>
</feature>
<feature type="region of interest" description="Disordered" evidence="10">
    <location>
        <begin position="124"/>
        <end position="176"/>
    </location>
</feature>
<reference evidence="13" key="1">
    <citation type="journal article" date="2017" name="Genome Biol.">
        <title>Comparative genomics reveals high biological diversity and specific adaptations in the industrially and medically important fungal genus Aspergillus.</title>
        <authorList>
            <person name="de Vries R.P."/>
            <person name="Riley R."/>
            <person name="Wiebenga A."/>
            <person name="Aguilar-Osorio G."/>
            <person name="Amillis S."/>
            <person name="Uchima C.A."/>
            <person name="Anderluh G."/>
            <person name="Asadollahi M."/>
            <person name="Askin M."/>
            <person name="Barry K."/>
            <person name="Battaglia E."/>
            <person name="Bayram O."/>
            <person name="Benocci T."/>
            <person name="Braus-Stromeyer S.A."/>
            <person name="Caldana C."/>
            <person name="Canovas D."/>
            <person name="Cerqueira G.C."/>
            <person name="Chen F."/>
            <person name="Chen W."/>
            <person name="Choi C."/>
            <person name="Clum A."/>
            <person name="Dos Santos R.A."/>
            <person name="Damasio A.R."/>
            <person name="Diallinas G."/>
            <person name="Emri T."/>
            <person name="Fekete E."/>
            <person name="Flipphi M."/>
            <person name="Freyberg S."/>
            <person name="Gallo A."/>
            <person name="Gournas C."/>
            <person name="Habgood R."/>
            <person name="Hainaut M."/>
            <person name="Harispe M.L."/>
            <person name="Henrissat B."/>
            <person name="Hilden K.S."/>
            <person name="Hope R."/>
            <person name="Hossain A."/>
            <person name="Karabika E."/>
            <person name="Karaffa L."/>
            <person name="Karanyi Z."/>
            <person name="Krasevec N."/>
            <person name="Kuo A."/>
            <person name="Kusch H."/>
            <person name="LaButti K."/>
            <person name="Lagendijk E.L."/>
            <person name="Lapidus A."/>
            <person name="Levasseur A."/>
            <person name="Lindquist E."/>
            <person name="Lipzen A."/>
            <person name="Logrieco A.F."/>
            <person name="MacCabe A."/>
            <person name="Maekelae M.R."/>
            <person name="Malavazi I."/>
            <person name="Melin P."/>
            <person name="Meyer V."/>
            <person name="Mielnichuk N."/>
            <person name="Miskei M."/>
            <person name="Molnar A.P."/>
            <person name="Mule G."/>
            <person name="Ngan C.Y."/>
            <person name="Orejas M."/>
            <person name="Orosz E."/>
            <person name="Ouedraogo J.P."/>
            <person name="Overkamp K.M."/>
            <person name="Park H.-S."/>
            <person name="Perrone G."/>
            <person name="Piumi F."/>
            <person name="Punt P.J."/>
            <person name="Ram A.F."/>
            <person name="Ramon A."/>
            <person name="Rauscher S."/>
            <person name="Record E."/>
            <person name="Riano-Pachon D.M."/>
            <person name="Robert V."/>
            <person name="Roehrig J."/>
            <person name="Ruller R."/>
            <person name="Salamov A."/>
            <person name="Salih N.S."/>
            <person name="Samson R.A."/>
            <person name="Sandor E."/>
            <person name="Sanguinetti M."/>
            <person name="Schuetze T."/>
            <person name="Sepcic K."/>
            <person name="Shelest E."/>
            <person name="Sherlock G."/>
            <person name="Sophianopoulou V."/>
            <person name="Squina F.M."/>
            <person name="Sun H."/>
            <person name="Susca A."/>
            <person name="Todd R.B."/>
            <person name="Tsang A."/>
            <person name="Unkles S.E."/>
            <person name="van de Wiele N."/>
            <person name="van Rossen-Uffink D."/>
            <person name="Oliveira J.V."/>
            <person name="Vesth T.C."/>
            <person name="Visser J."/>
            <person name="Yu J.-H."/>
            <person name="Zhou M."/>
            <person name="Andersen M.R."/>
            <person name="Archer D.B."/>
            <person name="Baker S.E."/>
            <person name="Benoit I."/>
            <person name="Brakhage A.A."/>
            <person name="Braus G.H."/>
            <person name="Fischer R."/>
            <person name="Frisvad J.C."/>
            <person name="Goldman G.H."/>
            <person name="Houbraken J."/>
            <person name="Oakley B."/>
            <person name="Pocsi I."/>
            <person name="Scazzocchio C."/>
            <person name="Seiboth B."/>
            <person name="vanKuyk P.A."/>
            <person name="Wortman J."/>
            <person name="Dyer P.S."/>
            <person name="Grigoriev I.V."/>
        </authorList>
    </citation>
    <scope>NUCLEOTIDE SEQUENCE [LARGE SCALE GENOMIC DNA]</scope>
    <source>
        <strain evidence="13">CBS 583.65</strain>
    </source>
</reference>
<keyword evidence="13" id="KW-1185">Reference proteome</keyword>
<evidence type="ECO:0000259" key="11">
    <source>
        <dbReference type="PROSITE" id="PS50048"/>
    </source>
</evidence>
<dbReference type="EMBL" id="KV878126">
    <property type="protein sequence ID" value="OJI98277.1"/>
    <property type="molecule type" value="Genomic_DNA"/>
</dbReference>
<evidence type="ECO:0000313" key="12">
    <source>
        <dbReference type="EMBL" id="OJI98277.1"/>
    </source>
</evidence>
<dbReference type="GO" id="GO:0005634">
    <property type="term" value="C:nucleus"/>
    <property type="evidence" value="ECO:0007669"/>
    <property type="project" value="UniProtKB-SubCell"/>
</dbReference>
<dbReference type="SMART" id="SM00066">
    <property type="entry name" value="GAL4"/>
    <property type="match status" value="2"/>
</dbReference>
<dbReference type="Gene3D" id="4.10.240.10">
    <property type="entry name" value="Zn(2)-C6 fungal-type DNA-binding domain"/>
    <property type="match status" value="1"/>
</dbReference>
<dbReference type="OrthoDB" id="2563500at2759"/>
<dbReference type="InterPro" id="IPR036864">
    <property type="entry name" value="Zn2-C6_fun-type_DNA-bd_sf"/>
</dbReference>
<dbReference type="Proteomes" id="UP000184073">
    <property type="component" value="Unassembled WGS sequence"/>
</dbReference>
<comment type="subcellular location">
    <subcellularLocation>
        <location evidence="1">Nucleus</location>
    </subcellularLocation>
</comment>
<dbReference type="CDD" id="cd12148">
    <property type="entry name" value="fungal_TF_MHR"/>
    <property type="match status" value="1"/>
</dbReference>
<keyword evidence="5" id="KW-0805">Transcription regulation</keyword>
<feature type="domain" description="Zn(2)-C6 fungal-type" evidence="11">
    <location>
        <begin position="86"/>
        <end position="113"/>
    </location>
</feature>
<feature type="region of interest" description="Disordered" evidence="10">
    <location>
        <begin position="57"/>
        <end position="80"/>
    </location>
</feature>
<sequence length="775" mass="86397">MPTHDSQDQNDFRLTVPPCRQCRARKVRCDRRRPACARCVKLALCCSFSRAEGPRSWSQEHALEGSGSAEGELTQAGTRRKRTRSACRPCRLVKAKCTGGIPCNRCQTRAMVCERGGVQNASYTGPSADRAGAGGHHGMQASNPEHHSGTALGSRQRPGTSSSADSREQRSFLSGGLGSRSAVGMERAYLELYFERTNPAKCVFLDRSLVMTDWADGRIDIALLKALCACGYRLNPGPDDYQVSTGLTPGDHRDDSVALQWIREAQESVLQRIGTPSLQILQALVLIIRFNIDAADSIVAWNLMPLAARLMFTMRLNYESPESHPVIQEIRRRLVWAIYLIDCILCGGVQDLVVCPVERLEIRLPCEDHTFEKGAPSRAQFLGEPLSERAEDMSPAAYLVMLYSVRDRILRLTKQIRRNGSNPIEHLDEIDALQQELDRLHGSFPPYLQYRPETVRCKAFSKDAPEWVVLQSVWLQGYIDLHKFLVPGLQESLSIKILQNVPPDHVKRAHQICLERASQLCGIWSEMHVSVPNRVLDEPIVIISIFQVTRISRQLLYQLPREGPDGVHSMQCKLRKAVAMVSARQPWRTLQPRLVLCLSEARNIVESLTVEQYDLQLASPSTIDTEHANSTEWEAQEQQPSNPHLPSKATFIPDFPSNIPVNGRGSGLSSESSPIAGLDRPNGNVAANANTARLSPIQEIPMAVDHNDPTAAWQLSNSDDSAFWSRQLVFSNTESAEWLLHDRSPSGAGLAQEWQQLDCYDELTGLQRDLGLDSI</sequence>
<name>A0A1L9P9S6_ASPVE</name>
<dbReference type="Pfam" id="PF00172">
    <property type="entry name" value="Zn_clus"/>
    <property type="match status" value="1"/>
</dbReference>
<dbReference type="InterPro" id="IPR007219">
    <property type="entry name" value="XnlR_reg_dom"/>
</dbReference>
<keyword evidence="4" id="KW-0378">Hydrolase</keyword>
<protein>
    <recommendedName>
        <fullName evidence="11">Zn(2)-C6 fungal-type domain-containing protein</fullName>
    </recommendedName>
</protein>
<dbReference type="InterPro" id="IPR050815">
    <property type="entry name" value="TF_fung"/>
</dbReference>
<keyword evidence="7" id="KW-0804">Transcription</keyword>
<dbReference type="CDD" id="cd00067">
    <property type="entry name" value="GAL4"/>
    <property type="match status" value="2"/>
</dbReference>
<dbReference type="RefSeq" id="XP_040664040.1">
    <property type="nucleotide sequence ID" value="XM_040808124.1"/>
</dbReference>
<feature type="region of interest" description="Disordered" evidence="10">
    <location>
        <begin position="622"/>
        <end position="654"/>
    </location>
</feature>
<dbReference type="InterPro" id="IPR004035">
    <property type="entry name" value="Endouclease-III_FeS-bd_BS"/>
</dbReference>
<evidence type="ECO:0000256" key="7">
    <source>
        <dbReference type="ARBA" id="ARBA00023163"/>
    </source>
</evidence>
<dbReference type="GeneID" id="63723635"/>
<evidence type="ECO:0000256" key="10">
    <source>
        <dbReference type="SAM" id="MobiDB-lite"/>
    </source>
</evidence>
<evidence type="ECO:0000256" key="5">
    <source>
        <dbReference type="ARBA" id="ARBA00023015"/>
    </source>
</evidence>
<dbReference type="SUPFAM" id="SSF57701">
    <property type="entry name" value="Zn2/Cys6 DNA-binding domain"/>
    <property type="match status" value="2"/>
</dbReference>